<keyword evidence="1" id="KW-0732">Signal</keyword>
<dbReference type="AlphaFoldDB" id="A0A8H6YKR3"/>
<dbReference type="GO" id="GO:0016829">
    <property type="term" value="F:lyase activity"/>
    <property type="evidence" value="ECO:0007669"/>
    <property type="project" value="UniProtKB-KW"/>
</dbReference>
<keyword evidence="2" id="KW-0456">Lyase</keyword>
<organism evidence="2 3">
    <name type="scientific">Mycena venus</name>
    <dbReference type="NCBI Taxonomy" id="2733690"/>
    <lineage>
        <taxon>Eukaryota</taxon>
        <taxon>Fungi</taxon>
        <taxon>Dikarya</taxon>
        <taxon>Basidiomycota</taxon>
        <taxon>Agaricomycotina</taxon>
        <taxon>Agaricomycetes</taxon>
        <taxon>Agaricomycetidae</taxon>
        <taxon>Agaricales</taxon>
        <taxon>Marasmiineae</taxon>
        <taxon>Mycenaceae</taxon>
        <taxon>Mycena</taxon>
    </lineage>
</organism>
<comment type="caution">
    <text evidence="2">The sequence shown here is derived from an EMBL/GenBank/DDBJ whole genome shotgun (WGS) entry which is preliminary data.</text>
</comment>
<feature type="signal peptide" evidence="1">
    <location>
        <begin position="1"/>
        <end position="43"/>
    </location>
</feature>
<name>A0A8H6YKR3_9AGAR</name>
<protein>
    <submittedName>
        <fullName evidence="2">Alginate-lyase2 domain-containing protein</fullName>
    </submittedName>
</protein>
<gene>
    <name evidence="2" type="ORF">MVEN_00643500</name>
</gene>
<sequence>MQLEHRSFLSQAPRSHIHLLAMSFKSLITLAVAVALHTTLSTACTPAHPPIKDANTVTLALRADLICCDAPFQTTNMGVLDECHTATSGFLSFEQAVGQNMFNRGIHILTFTDTNCQDNLRFFSLTNGEGCDDEGDDVVRNSFMISARAV</sequence>
<dbReference type="EMBL" id="JACAZI010000004">
    <property type="protein sequence ID" value="KAF7362925.1"/>
    <property type="molecule type" value="Genomic_DNA"/>
</dbReference>
<evidence type="ECO:0000256" key="1">
    <source>
        <dbReference type="SAM" id="SignalP"/>
    </source>
</evidence>
<evidence type="ECO:0000313" key="3">
    <source>
        <dbReference type="Proteomes" id="UP000620124"/>
    </source>
</evidence>
<evidence type="ECO:0000313" key="2">
    <source>
        <dbReference type="EMBL" id="KAF7362925.1"/>
    </source>
</evidence>
<feature type="chain" id="PRO_5034047579" evidence="1">
    <location>
        <begin position="44"/>
        <end position="150"/>
    </location>
</feature>
<reference evidence="2" key="1">
    <citation type="submission" date="2020-05" db="EMBL/GenBank/DDBJ databases">
        <title>Mycena genomes resolve the evolution of fungal bioluminescence.</title>
        <authorList>
            <person name="Tsai I.J."/>
        </authorList>
    </citation>
    <scope>NUCLEOTIDE SEQUENCE</scope>
    <source>
        <strain evidence="2">CCC161011</strain>
    </source>
</reference>
<proteinExistence type="predicted"/>
<keyword evidence="3" id="KW-1185">Reference proteome</keyword>
<accession>A0A8H6YKR3</accession>
<dbReference type="Proteomes" id="UP000620124">
    <property type="component" value="Unassembled WGS sequence"/>
</dbReference>